<protein>
    <recommendedName>
        <fullName evidence="5">Aromatic amino acid beta-eliminating lyase/threonine aldolase domain-containing protein</fullName>
    </recommendedName>
</protein>
<dbReference type="PANTHER" id="PTHR48097:SF9">
    <property type="entry name" value="L-THREONINE ALDOLASE"/>
    <property type="match status" value="1"/>
</dbReference>
<dbReference type="GO" id="GO:0008732">
    <property type="term" value="F:L-allo-threonine aldolase activity"/>
    <property type="evidence" value="ECO:0007669"/>
    <property type="project" value="TreeGrafter"/>
</dbReference>
<reference evidence="6" key="1">
    <citation type="journal article" date="2014" name="Front. Microbiol.">
        <title>High frequency of phylogenetically diverse reductive dehalogenase-homologous genes in deep subseafloor sedimentary metagenomes.</title>
        <authorList>
            <person name="Kawai M."/>
            <person name="Futagami T."/>
            <person name="Toyoda A."/>
            <person name="Takaki Y."/>
            <person name="Nishi S."/>
            <person name="Hori S."/>
            <person name="Arai W."/>
            <person name="Tsubouchi T."/>
            <person name="Morono Y."/>
            <person name="Uchiyama I."/>
            <person name="Ito T."/>
            <person name="Fujiyama A."/>
            <person name="Inagaki F."/>
            <person name="Takami H."/>
        </authorList>
    </citation>
    <scope>NUCLEOTIDE SEQUENCE</scope>
    <source>
        <strain evidence="6">Expedition CK06-06</strain>
    </source>
</reference>
<gene>
    <name evidence="6" type="ORF">S01H1_05968</name>
</gene>
<dbReference type="FunFam" id="3.40.640.10:FF:000030">
    <property type="entry name" value="Low-specificity L-threonine aldolase"/>
    <property type="match status" value="1"/>
</dbReference>
<dbReference type="GO" id="GO:0005829">
    <property type="term" value="C:cytosol"/>
    <property type="evidence" value="ECO:0007669"/>
    <property type="project" value="TreeGrafter"/>
</dbReference>
<evidence type="ECO:0000256" key="3">
    <source>
        <dbReference type="ARBA" id="ARBA00022898"/>
    </source>
</evidence>
<dbReference type="GO" id="GO:0006567">
    <property type="term" value="P:L-threonine catabolic process"/>
    <property type="evidence" value="ECO:0007669"/>
    <property type="project" value="TreeGrafter"/>
</dbReference>
<evidence type="ECO:0000313" key="6">
    <source>
        <dbReference type="EMBL" id="GAF77550.1"/>
    </source>
</evidence>
<evidence type="ECO:0000256" key="1">
    <source>
        <dbReference type="ARBA" id="ARBA00001933"/>
    </source>
</evidence>
<accession>X0TN80</accession>
<dbReference type="Pfam" id="PF01212">
    <property type="entry name" value="Beta_elim_lyase"/>
    <property type="match status" value="1"/>
</dbReference>
<comment type="similarity">
    <text evidence="2">Belongs to the threonine aldolase family.</text>
</comment>
<comment type="cofactor">
    <cofactor evidence="1">
        <name>pyridoxal 5'-phosphate</name>
        <dbReference type="ChEBI" id="CHEBI:597326"/>
    </cofactor>
</comment>
<dbReference type="InterPro" id="IPR023603">
    <property type="entry name" value="Low_specificity_L-TA-like"/>
</dbReference>
<dbReference type="SUPFAM" id="SSF53383">
    <property type="entry name" value="PLP-dependent transferases"/>
    <property type="match status" value="1"/>
</dbReference>
<dbReference type="InterPro" id="IPR015424">
    <property type="entry name" value="PyrdxlP-dep_Trfase"/>
</dbReference>
<comment type="caution">
    <text evidence="6">The sequence shown here is derived from an EMBL/GenBank/DDBJ whole genome shotgun (WGS) entry which is preliminary data.</text>
</comment>
<keyword evidence="3" id="KW-0663">Pyridoxal phosphate</keyword>
<dbReference type="EMBL" id="BARS01003100">
    <property type="protein sequence ID" value="GAF77550.1"/>
    <property type="molecule type" value="Genomic_DNA"/>
</dbReference>
<dbReference type="AlphaFoldDB" id="X0TN80"/>
<evidence type="ECO:0000256" key="4">
    <source>
        <dbReference type="ARBA" id="ARBA00023239"/>
    </source>
</evidence>
<feature type="domain" description="Aromatic amino acid beta-eliminating lyase/threonine aldolase" evidence="5">
    <location>
        <begin position="7"/>
        <end position="208"/>
    </location>
</feature>
<evidence type="ECO:0000259" key="5">
    <source>
        <dbReference type="Pfam" id="PF01212"/>
    </source>
</evidence>
<proteinExistence type="inferred from homology"/>
<name>X0TN80_9ZZZZ</name>
<dbReference type="PANTHER" id="PTHR48097">
    <property type="entry name" value="L-THREONINE ALDOLASE-RELATED"/>
    <property type="match status" value="1"/>
</dbReference>
<keyword evidence="4" id="KW-0456">Lyase</keyword>
<dbReference type="GO" id="GO:0006545">
    <property type="term" value="P:glycine biosynthetic process"/>
    <property type="evidence" value="ECO:0007669"/>
    <property type="project" value="TreeGrafter"/>
</dbReference>
<dbReference type="Gene3D" id="3.40.640.10">
    <property type="entry name" value="Type I PLP-dependent aspartate aminotransferase-like (Major domain)"/>
    <property type="match status" value="1"/>
</dbReference>
<dbReference type="InterPro" id="IPR001597">
    <property type="entry name" value="ArAA_b-elim_lyase/Thr_aldolase"/>
</dbReference>
<sequence>MKPKFIDLRSDTVTKPSKAMRQAIAQAEVGDDVFEDDPTVKKLEEMVAELLGKEKALFVPSGTMANEVAIKSLTKPGDEVVLEVDSHIYNYEVGAPSVLCGVQLHTLKGKRGVLTAQQISDHIRPQDIHVPQTTLICLENTHNRAGGTIYPIEEIKKIRKATKPLGITMHLDGARLWNATIATGIPLDEYARYFDSVSVCLSKGLGAP</sequence>
<evidence type="ECO:0000256" key="2">
    <source>
        <dbReference type="ARBA" id="ARBA00006966"/>
    </source>
</evidence>
<organism evidence="6">
    <name type="scientific">marine sediment metagenome</name>
    <dbReference type="NCBI Taxonomy" id="412755"/>
    <lineage>
        <taxon>unclassified sequences</taxon>
        <taxon>metagenomes</taxon>
        <taxon>ecological metagenomes</taxon>
    </lineage>
</organism>
<dbReference type="InterPro" id="IPR015421">
    <property type="entry name" value="PyrdxlP-dep_Trfase_major"/>
</dbReference>
<feature type="non-terminal residue" evidence="6">
    <location>
        <position position="208"/>
    </location>
</feature>
<dbReference type="NCBIfam" id="NF041359">
    <property type="entry name" value="GntG_guanitoxin"/>
    <property type="match status" value="1"/>
</dbReference>